<evidence type="ECO:0000256" key="7">
    <source>
        <dbReference type="ARBA" id="ARBA00023204"/>
    </source>
</evidence>
<evidence type="ECO:0000259" key="10">
    <source>
        <dbReference type="Pfam" id="PF01035"/>
    </source>
</evidence>
<dbReference type="Gene3D" id="3.30.160.70">
    <property type="entry name" value="Methylated DNA-protein cysteine methyltransferase domain"/>
    <property type="match status" value="1"/>
</dbReference>
<comment type="function">
    <text evidence="9">Involved in the cellular defense against the biological effects of O6-methylguanine (O6-MeG) and O4-methylthymine (O4-MeT) in DNA. Repairs the methylated nucleobase in DNA by stoichiometrically transferring the methyl group to a cysteine residue in the enzyme. This is a suicide reaction: the enzyme is irreversibly inactivated.</text>
</comment>
<dbReference type="Proteomes" id="UP000236488">
    <property type="component" value="Unassembled WGS sequence"/>
</dbReference>
<keyword evidence="7 9" id="KW-0234">DNA repair</keyword>
<dbReference type="GO" id="GO:0032259">
    <property type="term" value="P:methylation"/>
    <property type="evidence" value="ECO:0007669"/>
    <property type="project" value="UniProtKB-KW"/>
</dbReference>
<keyword evidence="13" id="KW-1185">Reference proteome</keyword>
<evidence type="ECO:0000256" key="3">
    <source>
        <dbReference type="ARBA" id="ARBA00022490"/>
    </source>
</evidence>
<feature type="domain" description="Methylguanine DNA methyltransferase ribonuclease-like" evidence="11">
    <location>
        <begin position="2"/>
        <end position="75"/>
    </location>
</feature>
<feature type="active site" description="Nucleophile; methyl group acceptor" evidence="9">
    <location>
        <position position="136"/>
    </location>
</feature>
<keyword evidence="3 9" id="KW-0963">Cytoplasm</keyword>
<dbReference type="FunFam" id="1.10.10.10:FF:000214">
    <property type="entry name" value="Methylated-DNA--protein-cysteine methyltransferase"/>
    <property type="match status" value="1"/>
</dbReference>
<dbReference type="InterPro" id="IPR008332">
    <property type="entry name" value="MethylG_MeTrfase_N"/>
</dbReference>
<dbReference type="Pfam" id="PF02870">
    <property type="entry name" value="Methyltransf_1N"/>
    <property type="match status" value="1"/>
</dbReference>
<gene>
    <name evidence="12" type="ORF">C2L80_05750</name>
</gene>
<dbReference type="PROSITE" id="PS00374">
    <property type="entry name" value="MGMT"/>
    <property type="match status" value="1"/>
</dbReference>
<dbReference type="InterPro" id="IPR036217">
    <property type="entry name" value="MethylDNA_cys_MeTrfase_DNAb"/>
</dbReference>
<dbReference type="AlphaFoldDB" id="A0A2K2U5J3"/>
<comment type="caution">
    <text evidence="12">The sequence shown here is derived from an EMBL/GenBank/DDBJ whole genome shotgun (WGS) entry which is preliminary data.</text>
</comment>
<dbReference type="PANTHER" id="PTHR10815:SF5">
    <property type="entry name" value="METHYLATED-DNA--PROTEIN-CYSTEINE METHYLTRANSFERASE"/>
    <property type="match status" value="1"/>
</dbReference>
<evidence type="ECO:0000313" key="12">
    <source>
        <dbReference type="EMBL" id="PNV65571.1"/>
    </source>
</evidence>
<dbReference type="EC" id="2.1.1.63" evidence="9"/>
<dbReference type="GO" id="GO:0005737">
    <property type="term" value="C:cytoplasm"/>
    <property type="evidence" value="ECO:0007669"/>
    <property type="project" value="UniProtKB-SubCell"/>
</dbReference>
<dbReference type="GO" id="GO:0006307">
    <property type="term" value="P:DNA alkylation repair"/>
    <property type="evidence" value="ECO:0007669"/>
    <property type="project" value="UniProtKB-UniRule"/>
</dbReference>
<dbReference type="InterPro" id="IPR001497">
    <property type="entry name" value="MethylDNA_cys_MeTrfase_AS"/>
</dbReference>
<comment type="catalytic activity">
    <reaction evidence="8 9">
        <text>a 6-O-methyl-2'-deoxyguanosine in DNA + L-cysteinyl-[protein] = S-methyl-L-cysteinyl-[protein] + a 2'-deoxyguanosine in DNA</text>
        <dbReference type="Rhea" id="RHEA:24000"/>
        <dbReference type="Rhea" id="RHEA-COMP:10131"/>
        <dbReference type="Rhea" id="RHEA-COMP:10132"/>
        <dbReference type="Rhea" id="RHEA-COMP:11367"/>
        <dbReference type="Rhea" id="RHEA-COMP:11368"/>
        <dbReference type="ChEBI" id="CHEBI:29950"/>
        <dbReference type="ChEBI" id="CHEBI:82612"/>
        <dbReference type="ChEBI" id="CHEBI:85445"/>
        <dbReference type="ChEBI" id="CHEBI:85448"/>
        <dbReference type="EC" id="2.1.1.63"/>
    </reaction>
</comment>
<proteinExistence type="inferred from homology"/>
<dbReference type="EMBL" id="PPEL01000024">
    <property type="protein sequence ID" value="PNV65571.1"/>
    <property type="molecule type" value="Genomic_DNA"/>
</dbReference>
<dbReference type="InterPro" id="IPR023546">
    <property type="entry name" value="MGMT"/>
</dbReference>
<dbReference type="RefSeq" id="WP_087194991.1">
    <property type="nucleotide sequence ID" value="NZ_PPEL01000024.1"/>
</dbReference>
<evidence type="ECO:0000259" key="11">
    <source>
        <dbReference type="Pfam" id="PF02870"/>
    </source>
</evidence>
<sequence>MMYCTEYDTGLIGVLTLASDGEALVGCWFENDRFFGYGIHEAMEREDDLPIFGQARCWLDRYFAGERPLPTELALSARGSVFQRRVWDILTEIPYGQTVTYGQIAKRMATESGGRMSAQAVGGAVGRNPLCVIVPCHRVMGASGNLTGFGGGIATKKKLLELEGVDMSGFYTPKVGTAL</sequence>
<name>A0A2K2U5J3_9ACTN</name>
<dbReference type="SUPFAM" id="SSF46767">
    <property type="entry name" value="Methylated DNA-protein cysteine methyltransferase, C-terminal domain"/>
    <property type="match status" value="1"/>
</dbReference>
<dbReference type="CDD" id="cd06445">
    <property type="entry name" value="ATase"/>
    <property type="match status" value="1"/>
</dbReference>
<dbReference type="Gene3D" id="1.10.10.10">
    <property type="entry name" value="Winged helix-like DNA-binding domain superfamily/Winged helix DNA-binding domain"/>
    <property type="match status" value="1"/>
</dbReference>
<protein>
    <recommendedName>
        <fullName evidence="9">Methylated-DNA--protein-cysteine methyltransferase</fullName>
        <ecNumber evidence="9">2.1.1.63</ecNumber>
    </recommendedName>
    <alternativeName>
        <fullName evidence="9">6-O-methylguanine-DNA methyltransferase</fullName>
        <shortName evidence="9">MGMT</shortName>
    </alternativeName>
    <alternativeName>
        <fullName evidence="9">O-6-methylguanine-DNA-alkyltransferase</fullName>
    </alternativeName>
</protein>
<keyword evidence="5 9" id="KW-0808">Transferase</keyword>
<keyword evidence="6 9" id="KW-0227">DNA damage</keyword>
<accession>A0A2K2U5J3</accession>
<evidence type="ECO:0000313" key="13">
    <source>
        <dbReference type="Proteomes" id="UP000236488"/>
    </source>
</evidence>
<comment type="subcellular location">
    <subcellularLocation>
        <location evidence="9">Cytoplasm</location>
    </subcellularLocation>
</comment>
<dbReference type="NCBIfam" id="TIGR00589">
    <property type="entry name" value="ogt"/>
    <property type="match status" value="1"/>
</dbReference>
<evidence type="ECO:0000256" key="6">
    <source>
        <dbReference type="ARBA" id="ARBA00022763"/>
    </source>
</evidence>
<evidence type="ECO:0000256" key="1">
    <source>
        <dbReference type="ARBA" id="ARBA00001286"/>
    </source>
</evidence>
<evidence type="ECO:0000256" key="2">
    <source>
        <dbReference type="ARBA" id="ARBA00008711"/>
    </source>
</evidence>
<comment type="similarity">
    <text evidence="2 9">Belongs to the MGMT family.</text>
</comment>
<evidence type="ECO:0000256" key="5">
    <source>
        <dbReference type="ARBA" id="ARBA00022679"/>
    </source>
</evidence>
<reference evidence="12 13" key="1">
    <citation type="journal article" date="2018" name="Int. J. Syst. Evol. Microbiol.">
        <title>Rubneribacter badeniensis gen. nov., sp. nov. and Enteroscipio rubneri gen. nov., sp. nov., new members of the Eggerthellaceae isolated from human faeces.</title>
        <authorList>
            <person name="Danylec N."/>
            <person name="Gobl A."/>
            <person name="Stoll D.A."/>
            <person name="Hetzer B."/>
            <person name="Kulling S.E."/>
            <person name="Huch M."/>
        </authorList>
    </citation>
    <scope>NUCLEOTIDE SEQUENCE [LARGE SCALE GENOMIC DNA]</scope>
    <source>
        <strain evidence="12 13">ResAG-85</strain>
    </source>
</reference>
<organism evidence="12 13">
    <name type="scientific">Rubneribacter badeniensis</name>
    <dbReference type="NCBI Taxonomy" id="2070688"/>
    <lineage>
        <taxon>Bacteria</taxon>
        <taxon>Bacillati</taxon>
        <taxon>Actinomycetota</taxon>
        <taxon>Coriobacteriia</taxon>
        <taxon>Eggerthellales</taxon>
        <taxon>Eggerthellaceae</taxon>
        <taxon>Rubneribacter</taxon>
    </lineage>
</organism>
<dbReference type="GO" id="GO:0003908">
    <property type="term" value="F:methylated-DNA-[protein]-cysteine S-methyltransferase activity"/>
    <property type="evidence" value="ECO:0007669"/>
    <property type="project" value="UniProtKB-UniRule"/>
</dbReference>
<dbReference type="HAMAP" id="MF_00772">
    <property type="entry name" value="OGT"/>
    <property type="match status" value="1"/>
</dbReference>
<comment type="catalytic activity">
    <reaction evidence="1 9">
        <text>a 4-O-methyl-thymidine in DNA + L-cysteinyl-[protein] = a thymidine in DNA + S-methyl-L-cysteinyl-[protein]</text>
        <dbReference type="Rhea" id="RHEA:53428"/>
        <dbReference type="Rhea" id="RHEA-COMP:10131"/>
        <dbReference type="Rhea" id="RHEA-COMP:10132"/>
        <dbReference type="Rhea" id="RHEA-COMP:13555"/>
        <dbReference type="Rhea" id="RHEA-COMP:13556"/>
        <dbReference type="ChEBI" id="CHEBI:29950"/>
        <dbReference type="ChEBI" id="CHEBI:82612"/>
        <dbReference type="ChEBI" id="CHEBI:137386"/>
        <dbReference type="ChEBI" id="CHEBI:137387"/>
        <dbReference type="EC" id="2.1.1.63"/>
    </reaction>
</comment>
<comment type="miscellaneous">
    <text evidence="9">This enzyme catalyzes only one turnover and therefore is not strictly catalytic. According to one definition, an enzyme is a biocatalyst that acts repeatedly and over many reaction cycles.</text>
</comment>
<dbReference type="Pfam" id="PF01035">
    <property type="entry name" value="DNA_binding_1"/>
    <property type="match status" value="1"/>
</dbReference>
<dbReference type="PANTHER" id="PTHR10815">
    <property type="entry name" value="METHYLATED-DNA--PROTEIN-CYSTEINE METHYLTRANSFERASE"/>
    <property type="match status" value="1"/>
</dbReference>
<keyword evidence="4 9" id="KW-0489">Methyltransferase</keyword>
<dbReference type="SUPFAM" id="SSF53155">
    <property type="entry name" value="Methylated DNA-protein cysteine methyltransferase domain"/>
    <property type="match status" value="1"/>
</dbReference>
<evidence type="ECO:0000256" key="4">
    <source>
        <dbReference type="ARBA" id="ARBA00022603"/>
    </source>
</evidence>
<dbReference type="InterPro" id="IPR036388">
    <property type="entry name" value="WH-like_DNA-bd_sf"/>
</dbReference>
<evidence type="ECO:0000256" key="9">
    <source>
        <dbReference type="HAMAP-Rule" id="MF_00772"/>
    </source>
</evidence>
<evidence type="ECO:0000256" key="8">
    <source>
        <dbReference type="ARBA" id="ARBA00049348"/>
    </source>
</evidence>
<feature type="domain" description="Methylated-DNA-[protein]-cysteine S-methyltransferase DNA binding" evidence="10">
    <location>
        <begin position="82"/>
        <end position="165"/>
    </location>
</feature>
<dbReference type="InterPro" id="IPR036631">
    <property type="entry name" value="MGMT_N_sf"/>
</dbReference>
<dbReference type="InterPro" id="IPR014048">
    <property type="entry name" value="MethylDNA_cys_MeTrfase_DNA-bd"/>
</dbReference>